<protein>
    <recommendedName>
        <fullName evidence="3">Transmembrane protein</fullName>
    </recommendedName>
</protein>
<dbReference type="AlphaFoldDB" id="A0A0F7SHA1"/>
<organism evidence="2">
    <name type="scientific">Phaffia rhodozyma</name>
    <name type="common">Yeast</name>
    <name type="synonym">Xanthophyllomyces dendrorhous</name>
    <dbReference type="NCBI Taxonomy" id="264483"/>
    <lineage>
        <taxon>Eukaryota</taxon>
        <taxon>Fungi</taxon>
        <taxon>Dikarya</taxon>
        <taxon>Basidiomycota</taxon>
        <taxon>Agaricomycotina</taxon>
        <taxon>Tremellomycetes</taxon>
        <taxon>Cystofilobasidiales</taxon>
        <taxon>Mrakiaceae</taxon>
        <taxon>Phaffia</taxon>
    </lineage>
</organism>
<evidence type="ECO:0000313" key="2">
    <source>
        <dbReference type="EMBL" id="CDZ98271.1"/>
    </source>
</evidence>
<keyword evidence="1" id="KW-0472">Membrane</keyword>
<proteinExistence type="predicted"/>
<dbReference type="EMBL" id="LN483326">
    <property type="protein sequence ID" value="CDZ98271.1"/>
    <property type="molecule type" value="Genomic_DNA"/>
</dbReference>
<accession>A0A0F7SHA1</accession>
<reference evidence="2" key="1">
    <citation type="submission" date="2014-08" db="EMBL/GenBank/DDBJ databases">
        <authorList>
            <person name="Sharma Rahul"/>
            <person name="Thines Marco"/>
        </authorList>
    </citation>
    <scope>NUCLEOTIDE SEQUENCE</scope>
</reference>
<name>A0A0F7SHA1_PHARH</name>
<keyword evidence="1" id="KW-0812">Transmembrane</keyword>
<evidence type="ECO:0000256" key="1">
    <source>
        <dbReference type="SAM" id="Phobius"/>
    </source>
</evidence>
<keyword evidence="1" id="KW-1133">Transmembrane helix</keyword>
<feature type="transmembrane region" description="Helical" evidence="1">
    <location>
        <begin position="64"/>
        <end position="90"/>
    </location>
</feature>
<evidence type="ECO:0008006" key="3">
    <source>
        <dbReference type="Google" id="ProtNLM"/>
    </source>
</evidence>
<sequence>MGRIGYGHKSGSPVIQRGYALIPQADLSTPIGSATPLIPGASASSPAPASTVVTPKKRGILYRLIRGTIILNTTLFVVGLVGAGGLWVYYGYIAPGLTIYRRTKEGVVYAVGAYDRGKGWYSWGREKYGYFFRGESEDGSVGSESDPVVGTKRG</sequence>